<dbReference type="Proteomes" id="UP000479132">
    <property type="component" value="Unassembled WGS sequence"/>
</dbReference>
<keyword evidence="10" id="KW-1185">Reference proteome</keyword>
<dbReference type="InterPro" id="IPR040449">
    <property type="entry name" value="Peptidase_S66_N"/>
</dbReference>
<dbReference type="InterPro" id="IPR003507">
    <property type="entry name" value="S66_fam"/>
</dbReference>
<name>A0A6M1T6Z3_9BACT</name>
<feature type="active site" description="Charge relay system" evidence="6">
    <location>
        <position position="243"/>
    </location>
</feature>
<evidence type="ECO:0000259" key="8">
    <source>
        <dbReference type="Pfam" id="PF17676"/>
    </source>
</evidence>
<evidence type="ECO:0000256" key="2">
    <source>
        <dbReference type="ARBA" id="ARBA00022645"/>
    </source>
</evidence>
<dbReference type="SUPFAM" id="SSF141986">
    <property type="entry name" value="LD-carboxypeptidase A C-terminal domain-like"/>
    <property type="match status" value="1"/>
</dbReference>
<dbReference type="GO" id="GO:0008236">
    <property type="term" value="F:serine-type peptidase activity"/>
    <property type="evidence" value="ECO:0007669"/>
    <property type="project" value="UniProtKB-KW"/>
</dbReference>
<dbReference type="Pfam" id="PF02016">
    <property type="entry name" value="Peptidase_S66"/>
    <property type="match status" value="1"/>
</dbReference>
<evidence type="ECO:0000256" key="5">
    <source>
        <dbReference type="ARBA" id="ARBA00022825"/>
    </source>
</evidence>
<dbReference type="PIRSF" id="PIRSF028757">
    <property type="entry name" value="LD-carboxypeptidase"/>
    <property type="match status" value="1"/>
</dbReference>
<dbReference type="GO" id="GO:0006508">
    <property type="term" value="P:proteolysis"/>
    <property type="evidence" value="ECO:0007669"/>
    <property type="project" value="UniProtKB-KW"/>
</dbReference>
<dbReference type="PANTHER" id="PTHR30237:SF2">
    <property type="entry name" value="MUREIN TETRAPEPTIDE CARBOXYPEPTIDASE"/>
    <property type="match status" value="1"/>
</dbReference>
<dbReference type="CDD" id="cd07025">
    <property type="entry name" value="Peptidase_S66"/>
    <property type="match status" value="1"/>
</dbReference>
<organism evidence="9 10">
    <name type="scientific">Fodinibius halophilus</name>
    <dbReference type="NCBI Taxonomy" id="1736908"/>
    <lineage>
        <taxon>Bacteria</taxon>
        <taxon>Pseudomonadati</taxon>
        <taxon>Balneolota</taxon>
        <taxon>Balneolia</taxon>
        <taxon>Balneolales</taxon>
        <taxon>Balneolaceae</taxon>
        <taxon>Fodinibius</taxon>
    </lineage>
</organism>
<keyword evidence="5" id="KW-0720">Serine protease</keyword>
<dbReference type="AlphaFoldDB" id="A0A6M1T6Z3"/>
<dbReference type="Pfam" id="PF17676">
    <property type="entry name" value="Peptidase_S66C"/>
    <property type="match status" value="1"/>
</dbReference>
<evidence type="ECO:0000259" key="7">
    <source>
        <dbReference type="Pfam" id="PF02016"/>
    </source>
</evidence>
<evidence type="ECO:0000256" key="6">
    <source>
        <dbReference type="PIRSR" id="PIRSR028757-1"/>
    </source>
</evidence>
<evidence type="ECO:0000256" key="3">
    <source>
        <dbReference type="ARBA" id="ARBA00022670"/>
    </source>
</evidence>
<comment type="caution">
    <text evidence="9">The sequence shown here is derived from an EMBL/GenBank/DDBJ whole genome shotgun (WGS) entry which is preliminary data.</text>
</comment>
<dbReference type="EMBL" id="JAALLS010000015">
    <property type="protein sequence ID" value="NGP89085.1"/>
    <property type="molecule type" value="Genomic_DNA"/>
</dbReference>
<protein>
    <submittedName>
        <fullName evidence="9">LD-carboxypeptidase</fullName>
    </submittedName>
</protein>
<comment type="similarity">
    <text evidence="1">Belongs to the peptidase S66 family.</text>
</comment>
<dbReference type="SUPFAM" id="SSF52317">
    <property type="entry name" value="Class I glutamine amidotransferase-like"/>
    <property type="match status" value="1"/>
</dbReference>
<reference evidence="9 10" key="1">
    <citation type="submission" date="2020-02" db="EMBL/GenBank/DDBJ databases">
        <title>Aliifodinibius halophilus 2W32, complete genome.</title>
        <authorList>
            <person name="Li Y."/>
            <person name="Wu S."/>
        </authorList>
    </citation>
    <scope>NUCLEOTIDE SEQUENCE [LARGE SCALE GENOMIC DNA]</scope>
    <source>
        <strain evidence="9 10">2W32</strain>
    </source>
</reference>
<feature type="domain" description="LD-carboxypeptidase N-terminal" evidence="7">
    <location>
        <begin position="45"/>
        <end position="162"/>
    </location>
</feature>
<evidence type="ECO:0000256" key="4">
    <source>
        <dbReference type="ARBA" id="ARBA00022801"/>
    </source>
</evidence>
<evidence type="ECO:0000313" key="9">
    <source>
        <dbReference type="EMBL" id="NGP89085.1"/>
    </source>
</evidence>
<dbReference type="InterPro" id="IPR027461">
    <property type="entry name" value="Carboxypeptidase_A_C_sf"/>
</dbReference>
<keyword evidence="3" id="KW-0645">Protease</keyword>
<evidence type="ECO:0000256" key="1">
    <source>
        <dbReference type="ARBA" id="ARBA00010233"/>
    </source>
</evidence>
<accession>A0A6M1T6Z3</accession>
<dbReference type="Gene3D" id="3.40.50.10740">
    <property type="entry name" value="Class I glutamine amidotransferase-like"/>
    <property type="match status" value="1"/>
</dbReference>
<dbReference type="Gene3D" id="3.50.30.60">
    <property type="entry name" value="LD-carboxypeptidase A C-terminal domain-like"/>
    <property type="match status" value="1"/>
</dbReference>
<proteinExistence type="inferred from homology"/>
<sequence length="343" mass="37427">MDRKGFLKFLGASSVVSVLNSAAIARSPQTQIITKPKRLQKGDTVGLISPSSRLPEKKLYNKIVKQIKELGYKVKEGSNARNQYGYLGGTDDERAADLNAMFADDEVDAIIPFRGGWGANRILDAIDYDLIKANPKILVGFSDITSLLLAIYAKTGLITFHGPVGKSDWTGYTTTHFEEMVSGQQVVQLEMPAEGVCSGCDNHMVIRSGRTSGRLLGGNLSVLTAMAGSDYLPDWQGNILFLEDVGEDIYRIDRMITQLKLSGILDQISGFVFGQCTNCERSNSYSLTLEQVFDDHIKPLGIPAFSGAMFGHISKMVTLPVGLRARINAQTGTIRLNEIATIP</sequence>
<feature type="active site" description="Charge relay system" evidence="6">
    <location>
        <position position="312"/>
    </location>
</feature>
<dbReference type="PANTHER" id="PTHR30237">
    <property type="entry name" value="MURAMOYLTETRAPEPTIDE CARBOXYPEPTIDASE"/>
    <property type="match status" value="1"/>
</dbReference>
<feature type="domain" description="LD-carboxypeptidase C-terminal" evidence="8">
    <location>
        <begin position="212"/>
        <end position="327"/>
    </location>
</feature>
<dbReference type="InterPro" id="IPR029062">
    <property type="entry name" value="Class_I_gatase-like"/>
</dbReference>
<dbReference type="InterPro" id="IPR027478">
    <property type="entry name" value="LdcA_N"/>
</dbReference>
<keyword evidence="2 9" id="KW-0121">Carboxypeptidase</keyword>
<dbReference type="InterPro" id="IPR040921">
    <property type="entry name" value="Peptidase_S66C"/>
</dbReference>
<dbReference type="GO" id="GO:0004180">
    <property type="term" value="F:carboxypeptidase activity"/>
    <property type="evidence" value="ECO:0007669"/>
    <property type="project" value="UniProtKB-KW"/>
</dbReference>
<dbReference type="RefSeq" id="WP_165269457.1">
    <property type="nucleotide sequence ID" value="NZ_JAALLS010000015.1"/>
</dbReference>
<evidence type="ECO:0000313" key="10">
    <source>
        <dbReference type="Proteomes" id="UP000479132"/>
    </source>
</evidence>
<gene>
    <name evidence="9" type="ORF">G3569_12050</name>
</gene>
<keyword evidence="4" id="KW-0378">Hydrolase</keyword>
<feature type="active site" description="Nucleophile" evidence="6">
    <location>
        <position position="142"/>
    </location>
</feature>